<dbReference type="PANTHER" id="PTHR13693:SF3">
    <property type="entry name" value="LD36009P"/>
    <property type="match status" value="1"/>
</dbReference>
<keyword evidence="2" id="KW-0808">Transferase</keyword>
<comment type="cofactor">
    <cofactor evidence="1">
        <name>pyridoxal 5'-phosphate</name>
        <dbReference type="ChEBI" id="CHEBI:597326"/>
    </cofactor>
</comment>
<evidence type="ECO:0000313" key="5">
    <source>
        <dbReference type="Proteomes" id="UP000567293"/>
    </source>
</evidence>
<dbReference type="GO" id="GO:0030170">
    <property type="term" value="F:pyridoxal phosphate binding"/>
    <property type="evidence" value="ECO:0007669"/>
    <property type="project" value="InterPro"/>
</dbReference>
<keyword evidence="5" id="KW-1185">Reference proteome</keyword>
<proteinExistence type="predicted"/>
<feature type="non-terminal residue" evidence="4">
    <location>
        <position position="1"/>
    </location>
</feature>
<keyword evidence="4" id="KW-0032">Aminotransferase</keyword>
<gene>
    <name evidence="4" type="ORF">HRJ53_15755</name>
</gene>
<dbReference type="PANTHER" id="PTHR13693">
    <property type="entry name" value="CLASS II AMINOTRANSFERASE/8-AMINO-7-OXONONANOATE SYNTHASE"/>
    <property type="match status" value="1"/>
</dbReference>
<protein>
    <submittedName>
        <fullName evidence="4">Aminotransferase class I/II-fold pyridoxal phosphate-dependent enzyme</fullName>
    </submittedName>
</protein>
<sequence>ANTKFFKRELKKRGFQFKGSETPIIPIHVGEAAKAFEFSKRLFEAGVFAPAVGYPIVAEDKARLRAIVSAAHKREQLLRAANTLAEVGKSLAIV</sequence>
<evidence type="ECO:0000313" key="4">
    <source>
        <dbReference type="EMBL" id="MBA0086435.1"/>
    </source>
</evidence>
<dbReference type="AlphaFoldDB" id="A0A7V8NS32"/>
<organism evidence="4 5">
    <name type="scientific">Candidatus Acidiferrum panamense</name>
    <dbReference type="NCBI Taxonomy" id="2741543"/>
    <lineage>
        <taxon>Bacteria</taxon>
        <taxon>Pseudomonadati</taxon>
        <taxon>Acidobacteriota</taxon>
        <taxon>Terriglobia</taxon>
        <taxon>Candidatus Acidiferrales</taxon>
        <taxon>Candidatus Acidiferrum</taxon>
    </lineage>
</organism>
<dbReference type="Pfam" id="PF00155">
    <property type="entry name" value="Aminotran_1_2"/>
    <property type="match status" value="1"/>
</dbReference>
<reference evidence="4" key="1">
    <citation type="submission" date="2020-06" db="EMBL/GenBank/DDBJ databases">
        <title>Legume-microbial interactions unlock mineral nutrients during tropical forest succession.</title>
        <authorList>
            <person name="Epihov D.Z."/>
        </authorList>
    </citation>
    <scope>NUCLEOTIDE SEQUENCE [LARGE SCALE GENOMIC DNA]</scope>
    <source>
        <strain evidence="4">Pan2503</strain>
    </source>
</reference>
<dbReference type="SUPFAM" id="SSF53383">
    <property type="entry name" value="PLP-dependent transferases"/>
    <property type="match status" value="1"/>
</dbReference>
<dbReference type="Proteomes" id="UP000567293">
    <property type="component" value="Unassembled WGS sequence"/>
</dbReference>
<dbReference type="InterPro" id="IPR015422">
    <property type="entry name" value="PyrdxlP-dep_Trfase_small"/>
</dbReference>
<name>A0A7V8NS32_9BACT</name>
<dbReference type="InterPro" id="IPR015424">
    <property type="entry name" value="PyrdxlP-dep_Trfase"/>
</dbReference>
<evidence type="ECO:0000259" key="3">
    <source>
        <dbReference type="Pfam" id="PF00155"/>
    </source>
</evidence>
<evidence type="ECO:0000256" key="2">
    <source>
        <dbReference type="ARBA" id="ARBA00022679"/>
    </source>
</evidence>
<accession>A0A7V8NS32</accession>
<feature type="domain" description="Aminotransferase class I/classII large" evidence="3">
    <location>
        <begin position="2"/>
        <end position="83"/>
    </location>
</feature>
<dbReference type="EMBL" id="JACDQQ010001512">
    <property type="protein sequence ID" value="MBA0086435.1"/>
    <property type="molecule type" value="Genomic_DNA"/>
</dbReference>
<dbReference type="Gene3D" id="3.90.1150.10">
    <property type="entry name" value="Aspartate Aminotransferase, domain 1"/>
    <property type="match status" value="1"/>
</dbReference>
<comment type="caution">
    <text evidence="4">The sequence shown here is derived from an EMBL/GenBank/DDBJ whole genome shotgun (WGS) entry which is preliminary data.</text>
</comment>
<dbReference type="GO" id="GO:0008483">
    <property type="term" value="F:transaminase activity"/>
    <property type="evidence" value="ECO:0007669"/>
    <property type="project" value="UniProtKB-KW"/>
</dbReference>
<evidence type="ECO:0000256" key="1">
    <source>
        <dbReference type="ARBA" id="ARBA00001933"/>
    </source>
</evidence>
<dbReference type="InterPro" id="IPR050087">
    <property type="entry name" value="AON_synthase_class-II"/>
</dbReference>
<dbReference type="InterPro" id="IPR004839">
    <property type="entry name" value="Aminotransferase_I/II_large"/>
</dbReference>